<keyword evidence="5 13" id="KW-0963">Cytoplasm</keyword>
<dbReference type="Proteomes" id="UP000010866">
    <property type="component" value="Chromosome"/>
</dbReference>
<evidence type="ECO:0000256" key="11">
    <source>
        <dbReference type="ARBA" id="ARBA00029774"/>
    </source>
</evidence>
<reference evidence="17" key="1">
    <citation type="submission" date="2012-02" db="EMBL/GenBank/DDBJ databases">
        <title>Complete sequence of chromosome of Methanomethylovorans hollandica DSM 15978.</title>
        <authorList>
            <person name="Lucas S."/>
            <person name="Copeland A."/>
            <person name="Lapidus A."/>
            <person name="Glavina del Rio T."/>
            <person name="Dalin E."/>
            <person name="Tice H."/>
            <person name="Bruce D."/>
            <person name="Goodwin L."/>
            <person name="Pitluck S."/>
            <person name="Peters L."/>
            <person name="Mikhailova N."/>
            <person name="Held B."/>
            <person name="Kyrpides N."/>
            <person name="Mavromatis K."/>
            <person name="Ivanova N."/>
            <person name="Brettin T."/>
            <person name="Detter J.C."/>
            <person name="Han C."/>
            <person name="Larimer F."/>
            <person name="Land M."/>
            <person name="Hauser L."/>
            <person name="Markowitz V."/>
            <person name="Cheng J.-F."/>
            <person name="Hugenholtz P."/>
            <person name="Woyke T."/>
            <person name="Wu D."/>
            <person name="Spring S."/>
            <person name="Schroeder M."/>
            <person name="Brambilla E."/>
            <person name="Klenk H.-P."/>
            <person name="Eisen J.A."/>
        </authorList>
    </citation>
    <scope>NUCLEOTIDE SEQUENCE [LARGE SCALE GENOMIC DNA]</scope>
    <source>
        <strain evidence="17">DSM 15978 / NBRC 107637 / DMS1</strain>
    </source>
</reference>
<keyword evidence="17" id="KW-1185">Reference proteome</keyword>
<evidence type="ECO:0000256" key="2">
    <source>
        <dbReference type="ARBA" id="ARBA00007663"/>
    </source>
</evidence>
<comment type="subcellular location">
    <subcellularLocation>
        <location evidence="1 13">Cytoplasm</location>
    </subcellularLocation>
</comment>
<dbReference type="HOGENOM" id="CLU_031397_0_0_2"/>
<feature type="binding site" evidence="14">
    <location>
        <position position="61"/>
    </location>
    <ligand>
        <name>ATP</name>
        <dbReference type="ChEBI" id="CHEBI:30616"/>
    </ligand>
</feature>
<evidence type="ECO:0000256" key="13">
    <source>
        <dbReference type="PIRNR" id="PIRNR004930"/>
    </source>
</evidence>
<evidence type="ECO:0000256" key="6">
    <source>
        <dbReference type="ARBA" id="ARBA00022679"/>
    </source>
</evidence>
<dbReference type="GO" id="GO:0008033">
    <property type="term" value="P:tRNA processing"/>
    <property type="evidence" value="ECO:0007669"/>
    <property type="project" value="UniProtKB-KW"/>
</dbReference>
<dbReference type="GO" id="GO:0006450">
    <property type="term" value="P:regulation of translational fidelity"/>
    <property type="evidence" value="ECO:0007669"/>
    <property type="project" value="TreeGrafter"/>
</dbReference>
<dbReference type="InterPro" id="IPR005145">
    <property type="entry name" value="Sua5_C"/>
</dbReference>
<dbReference type="GeneID" id="14406174"/>
<dbReference type="InterPro" id="IPR006070">
    <property type="entry name" value="Sua5-like_dom"/>
</dbReference>
<evidence type="ECO:0000256" key="12">
    <source>
        <dbReference type="ARBA" id="ARBA00048366"/>
    </source>
</evidence>
<feature type="binding site" evidence="14">
    <location>
        <position position="70"/>
    </location>
    <ligand>
        <name>L-threonine</name>
        <dbReference type="ChEBI" id="CHEBI:57926"/>
    </ligand>
</feature>
<proteinExistence type="inferred from homology"/>
<dbReference type="PIRSF" id="PIRSF004930">
    <property type="entry name" value="Tln_factor_SUA5"/>
    <property type="match status" value="1"/>
</dbReference>
<dbReference type="EC" id="2.7.7.87" evidence="3 13"/>
<dbReference type="AlphaFoldDB" id="L0L0T5"/>
<dbReference type="InterPro" id="IPR038385">
    <property type="entry name" value="Sua5/YwlC_C"/>
</dbReference>
<evidence type="ECO:0000313" key="17">
    <source>
        <dbReference type="Proteomes" id="UP000010866"/>
    </source>
</evidence>
<feature type="binding site" evidence="14">
    <location>
        <position position="154"/>
    </location>
    <ligand>
        <name>ATP</name>
        <dbReference type="ChEBI" id="CHEBI:30616"/>
    </ligand>
</feature>
<accession>L0L0T5</accession>
<dbReference type="GO" id="GO:0061710">
    <property type="term" value="F:L-threonylcarbamoyladenylate synthase"/>
    <property type="evidence" value="ECO:0007669"/>
    <property type="project" value="UniProtKB-EC"/>
</dbReference>
<keyword evidence="8 13" id="KW-0548">Nucleotidyltransferase</keyword>
<name>L0L0T5_METHD</name>
<feature type="binding site" evidence="14">
    <location>
        <position position="120"/>
    </location>
    <ligand>
        <name>ATP</name>
        <dbReference type="ChEBI" id="CHEBI:30616"/>
    </ligand>
</feature>
<dbReference type="NCBIfam" id="TIGR00057">
    <property type="entry name" value="L-threonylcarbamoyladenylate synthase"/>
    <property type="match status" value="1"/>
</dbReference>
<evidence type="ECO:0000256" key="7">
    <source>
        <dbReference type="ARBA" id="ARBA00022694"/>
    </source>
</evidence>
<protein>
    <recommendedName>
        <fullName evidence="4 13">Threonylcarbamoyl-AMP synthase</fullName>
        <shortName evidence="13">TC-AMP synthase</shortName>
        <ecNumber evidence="3 13">2.7.7.87</ecNumber>
    </recommendedName>
    <alternativeName>
        <fullName evidence="11 13">L-threonylcarbamoyladenylate synthase</fullName>
    </alternativeName>
</protein>
<dbReference type="InterPro" id="IPR050156">
    <property type="entry name" value="TC-AMP_synthase_SUA5"/>
</dbReference>
<dbReference type="STRING" id="867904.Metho_1661"/>
<dbReference type="Pfam" id="PF03481">
    <property type="entry name" value="Sua5_C"/>
    <property type="match status" value="1"/>
</dbReference>
<evidence type="ECO:0000256" key="3">
    <source>
        <dbReference type="ARBA" id="ARBA00012584"/>
    </source>
</evidence>
<evidence type="ECO:0000256" key="9">
    <source>
        <dbReference type="ARBA" id="ARBA00022741"/>
    </source>
</evidence>
<feature type="binding site" evidence="14">
    <location>
        <position position="198"/>
    </location>
    <ligand>
        <name>ATP</name>
        <dbReference type="ChEBI" id="CHEBI:30616"/>
    </ligand>
</feature>
<comment type="catalytic activity">
    <reaction evidence="12 13">
        <text>L-threonine + hydrogencarbonate + ATP = L-threonylcarbamoyladenylate + diphosphate + H2O</text>
        <dbReference type="Rhea" id="RHEA:36407"/>
        <dbReference type="ChEBI" id="CHEBI:15377"/>
        <dbReference type="ChEBI" id="CHEBI:17544"/>
        <dbReference type="ChEBI" id="CHEBI:30616"/>
        <dbReference type="ChEBI" id="CHEBI:33019"/>
        <dbReference type="ChEBI" id="CHEBI:57926"/>
        <dbReference type="ChEBI" id="CHEBI:73682"/>
        <dbReference type="EC" id="2.7.7.87"/>
    </reaction>
</comment>
<comment type="function">
    <text evidence="13">Required for the formation of a threonylcarbamoyl group on adenosine at position 37 (t(6)A37) in tRNAs that read codons beginning with adenine.</text>
</comment>
<organism evidence="16 17">
    <name type="scientific">Methanomethylovorans hollandica (strain DSM 15978 / NBRC 107637 / DMS1)</name>
    <dbReference type="NCBI Taxonomy" id="867904"/>
    <lineage>
        <taxon>Archaea</taxon>
        <taxon>Methanobacteriati</taxon>
        <taxon>Methanobacteriota</taxon>
        <taxon>Stenosarchaea group</taxon>
        <taxon>Methanomicrobia</taxon>
        <taxon>Methanosarcinales</taxon>
        <taxon>Methanosarcinaceae</taxon>
        <taxon>Methanomethylovorans</taxon>
    </lineage>
</organism>
<dbReference type="InterPro" id="IPR010923">
    <property type="entry name" value="T(6)A37_SUA5"/>
</dbReference>
<evidence type="ECO:0000256" key="5">
    <source>
        <dbReference type="ARBA" id="ARBA00022490"/>
    </source>
</evidence>
<feature type="domain" description="YrdC-like" evidence="15">
    <location>
        <begin position="16"/>
        <end position="202"/>
    </location>
</feature>
<comment type="similarity">
    <text evidence="2 13">Belongs to the SUA5 family.</text>
</comment>
<dbReference type="Gene3D" id="3.90.870.10">
    <property type="entry name" value="DHBP synthase"/>
    <property type="match status" value="1"/>
</dbReference>
<dbReference type="FunFam" id="3.90.870.10:FF:000009">
    <property type="entry name" value="Threonylcarbamoyl-AMP synthase, putative"/>
    <property type="match status" value="1"/>
</dbReference>
<evidence type="ECO:0000259" key="15">
    <source>
        <dbReference type="PROSITE" id="PS51163"/>
    </source>
</evidence>
<dbReference type="GO" id="GO:0000049">
    <property type="term" value="F:tRNA binding"/>
    <property type="evidence" value="ECO:0007669"/>
    <property type="project" value="TreeGrafter"/>
</dbReference>
<evidence type="ECO:0000256" key="4">
    <source>
        <dbReference type="ARBA" id="ARBA00015492"/>
    </source>
</evidence>
<dbReference type="Gene3D" id="3.40.50.11030">
    <property type="entry name" value="Threonylcarbamoyl-AMP synthase, C-terminal domain"/>
    <property type="match status" value="1"/>
</dbReference>
<dbReference type="SUPFAM" id="SSF55821">
    <property type="entry name" value="YrdC/RibB"/>
    <property type="match status" value="1"/>
</dbReference>
<keyword evidence="7 13" id="KW-0819">tRNA processing</keyword>
<dbReference type="PANTHER" id="PTHR17490">
    <property type="entry name" value="SUA5"/>
    <property type="match status" value="1"/>
</dbReference>
<gene>
    <name evidence="16" type="ordered locus">Metho_1661</name>
</gene>
<dbReference type="OrthoDB" id="39992at2157"/>
<keyword evidence="6 13" id="KW-0808">Transferase</keyword>
<dbReference type="PANTHER" id="PTHR17490:SF16">
    <property type="entry name" value="THREONYLCARBAMOYL-AMP SYNTHASE"/>
    <property type="match status" value="1"/>
</dbReference>
<feature type="binding site" evidence="14">
    <location>
        <position position="184"/>
    </location>
    <ligand>
        <name>L-threonine</name>
        <dbReference type="ChEBI" id="CHEBI:57926"/>
    </ligand>
</feature>
<dbReference type="GO" id="GO:0005737">
    <property type="term" value="C:cytoplasm"/>
    <property type="evidence" value="ECO:0007669"/>
    <property type="project" value="UniProtKB-SubCell"/>
</dbReference>
<feature type="binding site" evidence="14">
    <location>
        <position position="124"/>
    </location>
    <ligand>
        <name>L-threonine</name>
        <dbReference type="ChEBI" id="CHEBI:57926"/>
    </ligand>
</feature>
<dbReference type="EMBL" id="CP003362">
    <property type="protein sequence ID" value="AGB49854.1"/>
    <property type="molecule type" value="Genomic_DNA"/>
</dbReference>
<dbReference type="KEGG" id="mhz:Metho_1661"/>
<dbReference type="Pfam" id="PF01300">
    <property type="entry name" value="Sua5_yciO_yrdC"/>
    <property type="match status" value="1"/>
</dbReference>
<dbReference type="GO" id="GO:0005524">
    <property type="term" value="F:ATP binding"/>
    <property type="evidence" value="ECO:0007669"/>
    <property type="project" value="UniProtKB-UniRule"/>
</dbReference>
<dbReference type="RefSeq" id="WP_015325019.1">
    <property type="nucleotide sequence ID" value="NC_019977.1"/>
</dbReference>
<evidence type="ECO:0000313" key="16">
    <source>
        <dbReference type="EMBL" id="AGB49854.1"/>
    </source>
</evidence>
<feature type="binding site" evidence="14">
    <location>
        <position position="144"/>
    </location>
    <ligand>
        <name>ATP</name>
        <dbReference type="ChEBI" id="CHEBI:30616"/>
    </ligand>
</feature>
<evidence type="ECO:0000256" key="8">
    <source>
        <dbReference type="ARBA" id="ARBA00022695"/>
    </source>
</evidence>
<dbReference type="PROSITE" id="PS51163">
    <property type="entry name" value="YRDC"/>
    <property type="match status" value="1"/>
</dbReference>
<evidence type="ECO:0000256" key="14">
    <source>
        <dbReference type="PIRSR" id="PIRSR004930-1"/>
    </source>
</evidence>
<evidence type="ECO:0000256" key="10">
    <source>
        <dbReference type="ARBA" id="ARBA00022840"/>
    </source>
</evidence>
<keyword evidence="9 13" id="KW-0547">Nucleotide-binding</keyword>
<feature type="binding site" evidence="14">
    <location>
        <position position="239"/>
    </location>
    <ligand>
        <name>ATP</name>
        <dbReference type="ChEBI" id="CHEBI:30616"/>
    </ligand>
</feature>
<dbReference type="GO" id="GO:0003725">
    <property type="term" value="F:double-stranded RNA binding"/>
    <property type="evidence" value="ECO:0007669"/>
    <property type="project" value="UniProtKB-UniRule"/>
</dbReference>
<dbReference type="InterPro" id="IPR017945">
    <property type="entry name" value="DHBP_synth_RibB-like_a/b_dom"/>
</dbReference>
<keyword evidence="10 13" id="KW-0067">ATP-binding</keyword>
<evidence type="ECO:0000256" key="1">
    <source>
        <dbReference type="ARBA" id="ARBA00004496"/>
    </source>
</evidence>
<feature type="binding site" evidence="14">
    <location>
        <position position="65"/>
    </location>
    <ligand>
        <name>ATP</name>
        <dbReference type="ChEBI" id="CHEBI:30616"/>
    </ligand>
</feature>
<feature type="binding site" evidence="14">
    <location>
        <position position="146"/>
    </location>
    <ligand>
        <name>ATP</name>
        <dbReference type="ChEBI" id="CHEBI:30616"/>
    </ligand>
</feature>
<sequence>MKHHTKIFNINPENFSDVIEECAEIICRGGTVAIPTETVYGLSANALDPVAVNGIFHAKGRPADNPLIVHVASVQQLDKLVLEIPAKALSLMEAFWPGPLTLILKRTCIVPDITTGGLDTVAVRMPADIVAQELIRVSGKPLAAPSANTSGRPSPTTAAHVLHDLEGRIDAVIDAGNTCIGVESTVIDMSGKKPAILRPGYIPASRIEEIIGEVEIGYNDNVTETEGVIRSPGMKYTHYAPNATVLLLEGAHDLVQDKIREMYTDFTCRGARVGLLVTNAGLLSLTNDMFYLGSKDEPEEVARNLFLGLRALDERRVNIILADGSFTHEGVGAAVMNRLRKASEMIIRL</sequence>
<feature type="binding site" evidence="14">
    <location>
        <position position="38"/>
    </location>
    <ligand>
        <name>L-threonine</name>
        <dbReference type="ChEBI" id="CHEBI:57926"/>
    </ligand>
</feature>